<dbReference type="AlphaFoldDB" id="A0A674HAC0"/>
<reference evidence="1" key="2">
    <citation type="submission" date="2025-08" db="UniProtKB">
        <authorList>
            <consortium name="Ensembl"/>
        </authorList>
    </citation>
    <scope>IDENTIFICATION</scope>
</reference>
<accession>A0A674HAC0</accession>
<keyword evidence="2" id="KW-1185">Reference proteome</keyword>
<name>A0A674HAC0_TAEGU</name>
<dbReference type="GeneTree" id="ENSGT01140000286840"/>
<reference evidence="1 2" key="1">
    <citation type="journal article" date="2010" name="Nature">
        <title>The genome of a songbird.</title>
        <authorList>
            <person name="Warren W.C."/>
            <person name="Clayton D.F."/>
            <person name="Ellegren H."/>
            <person name="Arnold A.P."/>
            <person name="Hillier L.W."/>
            <person name="Kunstner A."/>
            <person name="Searle S."/>
            <person name="White S."/>
            <person name="Vilella A.J."/>
            <person name="Fairley S."/>
            <person name="Heger A."/>
            <person name="Kong L."/>
            <person name="Ponting C.P."/>
            <person name="Jarvis E.D."/>
            <person name="Mello C.V."/>
            <person name="Minx P."/>
            <person name="Lovell P."/>
            <person name="Velho T.A."/>
            <person name="Ferris M."/>
            <person name="Balakrishnan C.N."/>
            <person name="Sinha S."/>
            <person name="Blatti C."/>
            <person name="London S.E."/>
            <person name="Li Y."/>
            <person name="Lin Y.C."/>
            <person name="George J."/>
            <person name="Sweedler J."/>
            <person name="Southey B."/>
            <person name="Gunaratne P."/>
            <person name="Watson M."/>
            <person name="Nam K."/>
            <person name="Backstrom N."/>
            <person name="Smeds L."/>
            <person name="Nabholz B."/>
            <person name="Itoh Y."/>
            <person name="Whitney O."/>
            <person name="Pfenning A.R."/>
            <person name="Howard J."/>
            <person name="Volker M."/>
            <person name="Skinner B.M."/>
            <person name="Griffin D.K."/>
            <person name="Ye L."/>
            <person name="McLaren W.M."/>
            <person name="Flicek P."/>
            <person name="Quesada V."/>
            <person name="Velasco G."/>
            <person name="Lopez-Otin C."/>
            <person name="Puente X.S."/>
            <person name="Olender T."/>
            <person name="Lancet D."/>
            <person name="Smit A.F."/>
            <person name="Hubley R."/>
            <person name="Konkel M.K."/>
            <person name="Walker J.A."/>
            <person name="Batzer M.A."/>
            <person name="Gu W."/>
            <person name="Pollock D.D."/>
            <person name="Chen L."/>
            <person name="Cheng Z."/>
            <person name="Eichler E.E."/>
            <person name="Stapley J."/>
            <person name="Slate J."/>
            <person name="Ekblom R."/>
            <person name="Birkhead T."/>
            <person name="Burke T."/>
            <person name="Burt D."/>
            <person name="Scharff C."/>
            <person name="Adam I."/>
            <person name="Richard H."/>
            <person name="Sultan M."/>
            <person name="Soldatov A."/>
            <person name="Lehrach H."/>
            <person name="Edwards S.V."/>
            <person name="Yang S.P."/>
            <person name="Li X."/>
            <person name="Graves T."/>
            <person name="Fulton L."/>
            <person name="Nelson J."/>
            <person name="Chinwalla A."/>
            <person name="Hou S."/>
            <person name="Mardis E.R."/>
            <person name="Wilson R.K."/>
        </authorList>
    </citation>
    <scope>NUCLEOTIDE SEQUENCE [LARGE SCALE GENOMIC DNA]</scope>
</reference>
<evidence type="ECO:0000313" key="1">
    <source>
        <dbReference type="Ensembl" id="ENSTGUP00000031579.1"/>
    </source>
</evidence>
<reference evidence="1" key="3">
    <citation type="submission" date="2025-09" db="UniProtKB">
        <authorList>
            <consortium name="Ensembl"/>
        </authorList>
    </citation>
    <scope>IDENTIFICATION</scope>
</reference>
<protein>
    <submittedName>
        <fullName evidence="1">Uncharacterized protein</fullName>
    </submittedName>
</protein>
<dbReference type="Ensembl" id="ENSTGUT00000026528.1">
    <property type="protein sequence ID" value="ENSTGUP00000031579.1"/>
    <property type="gene ID" value="ENSTGUG00000023770.1"/>
</dbReference>
<sequence length="110" mass="12614">MGYFIYSGYYHLFKAYNYLQATVIYAHIPGFSPMINGVTQQLHRWVKVGWEHPGYEQTPNEWSNWGSFGIPCKARAHKCIQTGLGTFAAIPSVLRNSRNEVTNTHGFCQR</sequence>
<evidence type="ECO:0000313" key="2">
    <source>
        <dbReference type="Proteomes" id="UP000007754"/>
    </source>
</evidence>
<dbReference type="InParanoid" id="A0A674HAC0"/>
<proteinExistence type="predicted"/>
<dbReference type="Proteomes" id="UP000007754">
    <property type="component" value="Chromosome 5"/>
</dbReference>
<organism evidence="1 2">
    <name type="scientific">Taeniopygia guttata</name>
    <name type="common">Zebra finch</name>
    <name type="synonym">Poephila guttata</name>
    <dbReference type="NCBI Taxonomy" id="59729"/>
    <lineage>
        <taxon>Eukaryota</taxon>
        <taxon>Metazoa</taxon>
        <taxon>Chordata</taxon>
        <taxon>Craniata</taxon>
        <taxon>Vertebrata</taxon>
        <taxon>Euteleostomi</taxon>
        <taxon>Archelosauria</taxon>
        <taxon>Archosauria</taxon>
        <taxon>Dinosauria</taxon>
        <taxon>Saurischia</taxon>
        <taxon>Theropoda</taxon>
        <taxon>Coelurosauria</taxon>
        <taxon>Aves</taxon>
        <taxon>Neognathae</taxon>
        <taxon>Neoaves</taxon>
        <taxon>Telluraves</taxon>
        <taxon>Australaves</taxon>
        <taxon>Passeriformes</taxon>
        <taxon>Passeroidea</taxon>
        <taxon>Estrildidae</taxon>
        <taxon>Estrildinae</taxon>
        <taxon>Taeniopygia</taxon>
    </lineage>
</organism>